<accession>A0AAN8KJY7</accession>
<evidence type="ECO:0000313" key="5">
    <source>
        <dbReference type="Proteomes" id="UP001356427"/>
    </source>
</evidence>
<dbReference type="InterPro" id="IPR025307">
    <property type="entry name" value="FIIND_dom"/>
</dbReference>
<evidence type="ECO:0000256" key="2">
    <source>
        <dbReference type="ARBA" id="ARBA00022490"/>
    </source>
</evidence>
<evidence type="ECO:0000313" key="4">
    <source>
        <dbReference type="EMBL" id="KAK6278313.1"/>
    </source>
</evidence>
<gene>
    <name evidence="4" type="ORF">J4Q44_G00391720</name>
</gene>
<comment type="subcellular location">
    <subcellularLocation>
        <location evidence="1">Cytoplasm</location>
        <location evidence="1">Cytosol</location>
    </subcellularLocation>
</comment>
<name>A0AAN8KJY7_9TELE</name>
<organism evidence="4 5">
    <name type="scientific">Coregonus suidteri</name>
    <dbReference type="NCBI Taxonomy" id="861788"/>
    <lineage>
        <taxon>Eukaryota</taxon>
        <taxon>Metazoa</taxon>
        <taxon>Chordata</taxon>
        <taxon>Craniata</taxon>
        <taxon>Vertebrata</taxon>
        <taxon>Euteleostomi</taxon>
        <taxon>Actinopterygii</taxon>
        <taxon>Neopterygii</taxon>
        <taxon>Teleostei</taxon>
        <taxon>Protacanthopterygii</taxon>
        <taxon>Salmoniformes</taxon>
        <taxon>Salmonidae</taxon>
        <taxon>Coregoninae</taxon>
        <taxon>Coregonus</taxon>
    </lineage>
</organism>
<dbReference type="EMBL" id="JAGTTL010001537">
    <property type="protein sequence ID" value="KAK6278313.1"/>
    <property type="molecule type" value="Genomic_DNA"/>
</dbReference>
<evidence type="ECO:0000259" key="3">
    <source>
        <dbReference type="PROSITE" id="PS51830"/>
    </source>
</evidence>
<feature type="domain" description="FIIND" evidence="3">
    <location>
        <begin position="1"/>
        <end position="103"/>
    </location>
</feature>
<reference evidence="4 5" key="1">
    <citation type="submission" date="2021-04" db="EMBL/GenBank/DDBJ databases">
        <authorList>
            <person name="De Guttry C."/>
            <person name="Zahm M."/>
            <person name="Klopp C."/>
            <person name="Cabau C."/>
            <person name="Louis A."/>
            <person name="Berthelot C."/>
            <person name="Parey E."/>
            <person name="Roest Crollius H."/>
            <person name="Montfort J."/>
            <person name="Robinson-Rechavi M."/>
            <person name="Bucao C."/>
            <person name="Bouchez O."/>
            <person name="Gislard M."/>
            <person name="Lluch J."/>
            <person name="Milhes M."/>
            <person name="Lampietro C."/>
            <person name="Lopez Roques C."/>
            <person name="Donnadieu C."/>
            <person name="Braasch I."/>
            <person name="Desvignes T."/>
            <person name="Postlethwait J."/>
            <person name="Bobe J."/>
            <person name="Wedekind C."/>
            <person name="Guiguen Y."/>
        </authorList>
    </citation>
    <scope>NUCLEOTIDE SEQUENCE [LARGE SCALE GENOMIC DNA]</scope>
    <source>
        <strain evidence="4">Cs_M1</strain>
        <tissue evidence="4">Blood</tissue>
    </source>
</reference>
<sequence length="103" mass="11722">MRAREHTGSSAPVQIHSEGGCDFLSVAHGLVLLFHQLFVPEERSILNVLLLPRNVVIREVQDERKRRNGDKEPSLKQLLTASNPNKPYILSTQILRMDRIKPT</sequence>
<keyword evidence="5" id="KW-1185">Reference proteome</keyword>
<dbReference type="AlphaFoldDB" id="A0AAN8KJY7"/>
<dbReference type="GO" id="GO:0005829">
    <property type="term" value="C:cytosol"/>
    <property type="evidence" value="ECO:0007669"/>
    <property type="project" value="UniProtKB-SubCell"/>
</dbReference>
<protein>
    <recommendedName>
        <fullName evidence="3">FIIND domain-containing protein</fullName>
    </recommendedName>
</protein>
<feature type="non-terminal residue" evidence="4">
    <location>
        <position position="103"/>
    </location>
</feature>
<evidence type="ECO:0000256" key="1">
    <source>
        <dbReference type="ARBA" id="ARBA00004514"/>
    </source>
</evidence>
<comment type="caution">
    <text evidence="4">The sequence shown here is derived from an EMBL/GenBank/DDBJ whole genome shotgun (WGS) entry which is preliminary data.</text>
</comment>
<dbReference type="Proteomes" id="UP001356427">
    <property type="component" value="Unassembled WGS sequence"/>
</dbReference>
<proteinExistence type="predicted"/>
<dbReference type="Pfam" id="PF23679">
    <property type="entry name" value="UPA-FIIND"/>
    <property type="match status" value="1"/>
</dbReference>
<dbReference type="PROSITE" id="PS51830">
    <property type="entry name" value="FIIND"/>
    <property type="match status" value="1"/>
</dbReference>
<keyword evidence="2" id="KW-0963">Cytoplasm</keyword>